<evidence type="ECO:0000313" key="3">
    <source>
        <dbReference type="Proteomes" id="UP000294360"/>
    </source>
</evidence>
<dbReference type="EMBL" id="LR536452">
    <property type="protein sequence ID" value="VFU17535.1"/>
    <property type="molecule type" value="Genomic_DNA"/>
</dbReference>
<dbReference type="AlphaFoldDB" id="A0A4U8Z8R0"/>
<organism evidence="2 3">
    <name type="scientific">Methylocella tundrae</name>
    <dbReference type="NCBI Taxonomy" id="227605"/>
    <lineage>
        <taxon>Bacteria</taxon>
        <taxon>Pseudomonadati</taxon>
        <taxon>Pseudomonadota</taxon>
        <taxon>Alphaproteobacteria</taxon>
        <taxon>Hyphomicrobiales</taxon>
        <taxon>Beijerinckiaceae</taxon>
        <taxon>Methylocella</taxon>
    </lineage>
</organism>
<dbReference type="KEGG" id="mtun:MTUNDRAET4_0089.2"/>
<sequence length="107" mass="12157">MATGTIKTTKIDELKFDANGAVIAECFTIDFEKTPERRFDEKNLAGIERALADFARDLANEPHCYRLRVRLDAGVRAPNGFNRLSNMRNSSLNMRINTEKAKTREHA</sequence>
<accession>A0A4U8Z8R0</accession>
<dbReference type="Proteomes" id="UP000294360">
    <property type="component" value="Plasmid 3"/>
</dbReference>
<feature type="compositionally biased region" description="Basic and acidic residues" evidence="1">
    <location>
        <begin position="97"/>
        <end position="107"/>
    </location>
</feature>
<evidence type="ECO:0000313" key="2">
    <source>
        <dbReference type="EMBL" id="VFU17535.1"/>
    </source>
</evidence>
<gene>
    <name evidence="2" type="ORF">MTUNDRAET4_0089</name>
</gene>
<evidence type="ECO:0000256" key="1">
    <source>
        <dbReference type="SAM" id="MobiDB-lite"/>
    </source>
</evidence>
<proteinExistence type="predicted"/>
<reference evidence="2 3" key="1">
    <citation type="submission" date="2019-03" db="EMBL/GenBank/DDBJ databases">
        <authorList>
            <person name="Kox A.R. M."/>
        </authorList>
    </citation>
    <scope>NUCLEOTIDE SEQUENCE [LARGE SCALE GENOMIC DNA]</scope>
    <source>
        <strain evidence="2">MTUNDRAET4 annotated genome</strain>
        <plasmid evidence="3">3</plasmid>
    </source>
</reference>
<feature type="compositionally biased region" description="Low complexity" evidence="1">
    <location>
        <begin position="86"/>
        <end position="95"/>
    </location>
</feature>
<keyword evidence="2" id="KW-0614">Plasmid</keyword>
<protein>
    <submittedName>
        <fullName evidence="2">Uncharacterized protein</fullName>
    </submittedName>
</protein>
<dbReference type="RefSeq" id="WP_134493333.1">
    <property type="nucleotide sequence ID" value="NZ_CP139087.1"/>
</dbReference>
<name>A0A4U8Z8R0_METTU</name>
<geneLocation type="plasmid" evidence="2 3">
    <name>3</name>
</geneLocation>
<feature type="region of interest" description="Disordered" evidence="1">
    <location>
        <begin position="86"/>
        <end position="107"/>
    </location>
</feature>
<dbReference type="OrthoDB" id="7264354at2"/>